<feature type="region of interest" description="Disordered" evidence="2">
    <location>
        <begin position="517"/>
        <end position="616"/>
    </location>
</feature>
<dbReference type="EMBL" id="LSRX01000999">
    <property type="protein sequence ID" value="OLP85032.1"/>
    <property type="molecule type" value="Genomic_DNA"/>
</dbReference>
<reference evidence="3 4" key="1">
    <citation type="submission" date="2016-02" db="EMBL/GenBank/DDBJ databases">
        <title>Genome analysis of coral dinoflagellate symbionts highlights evolutionary adaptations to a symbiotic lifestyle.</title>
        <authorList>
            <person name="Aranda M."/>
            <person name="Li Y."/>
            <person name="Liew Y.J."/>
            <person name="Baumgarten S."/>
            <person name="Simakov O."/>
            <person name="Wilson M."/>
            <person name="Piel J."/>
            <person name="Ashoor H."/>
            <person name="Bougouffa S."/>
            <person name="Bajic V.B."/>
            <person name="Ryu T."/>
            <person name="Ravasi T."/>
            <person name="Bayer T."/>
            <person name="Micklem G."/>
            <person name="Kim H."/>
            <person name="Bhak J."/>
            <person name="Lajeunesse T.C."/>
            <person name="Voolstra C.R."/>
        </authorList>
    </citation>
    <scope>NUCLEOTIDE SEQUENCE [LARGE SCALE GENOMIC DNA]</scope>
    <source>
        <strain evidence="3 4">CCMP2467</strain>
    </source>
</reference>
<sequence length="802" mass="90830">MTQSSDDWVGSRQEALALNAREAQLLLQKLRSAEAALHDERQLSGREREVIVERLRFAESQDEAARERLARALSSLRTRAREGAAEAAAQHGHTEDCLVRLKEENVKLQASQASCHAQLQELREELVKSHRSKQEAVEDKSKLLEALTQLRSERAEEAKQLRVQQEQGAQLVQVTAERERLAGDAKKLQSESETRQRECRLLESTLESQRKAARYLEAQSEKEVRMLRHEMSECSASDLQRAEADAKEKDRLTKALAEAMERQQAPSNLLHELKRWNYQAREQDSMRQDIERIAAEVPGDMLLSELREARTRCRVLETALERRTAGQDEAHGQLTQDSDRARHELRKEMRSWLKGEADGKHSGEPRLQSPRLQSPAREDLERRCQDLQLQLDRALEDAAASRQRVADLEWDTRDATSSPWGQGRTPLPNRQASMELERTTVSLEAEVNAAFAQAQAAKAAEESALAALSESERRCHNGLRRMDAMLADTKELTRELAKHKHLAKGMDDLVRRHEKMLRQRDQDPLQATPTFSEVRSRSGRRPSPQARQPTVHPKWSVQEADKATSGRNELRADLHRTGGPDSRKAAALSLNSPSDAGRLRSGSLSPRERSKTQELRGSPYWRPLQVQPSHANFGSASRWREASCRSEDRRAVDRGTPKTLNNMVHAKPQRNTTTFKPELQANGAAPLLVVRRAATVAPCNCTGLLSIVLKLMLFSAYCSYYLFSQLGQCRHCWCAGKFVLCEYHRTIHMFDKFNDLIHFNCSVACASAMYIYSHSIGTFDFPSSLPRESDAGWLMLPLPVKV</sequence>
<protein>
    <submittedName>
        <fullName evidence="3">Uncharacterized protein</fullName>
    </submittedName>
</protein>
<evidence type="ECO:0000313" key="3">
    <source>
        <dbReference type="EMBL" id="OLP85032.1"/>
    </source>
</evidence>
<dbReference type="OrthoDB" id="434550at2759"/>
<feature type="compositionally biased region" description="Basic and acidic residues" evidence="2">
    <location>
        <begin position="354"/>
        <end position="364"/>
    </location>
</feature>
<comment type="caution">
    <text evidence="3">The sequence shown here is derived from an EMBL/GenBank/DDBJ whole genome shotgun (WGS) entry which is preliminary data.</text>
</comment>
<name>A0A1Q9CQ34_SYMMI</name>
<keyword evidence="1" id="KW-0175">Coiled coil</keyword>
<feature type="region of interest" description="Disordered" evidence="2">
    <location>
        <begin position="354"/>
        <end position="380"/>
    </location>
</feature>
<accession>A0A1Q9CQ34</accession>
<dbReference type="AlphaFoldDB" id="A0A1Q9CQ34"/>
<feature type="compositionally biased region" description="Basic and acidic residues" evidence="2">
    <location>
        <begin position="559"/>
        <end position="584"/>
    </location>
</feature>
<dbReference type="Proteomes" id="UP000186817">
    <property type="component" value="Unassembled WGS sequence"/>
</dbReference>
<evidence type="ECO:0000313" key="4">
    <source>
        <dbReference type="Proteomes" id="UP000186817"/>
    </source>
</evidence>
<evidence type="ECO:0000256" key="1">
    <source>
        <dbReference type="SAM" id="Coils"/>
    </source>
</evidence>
<evidence type="ECO:0000256" key="2">
    <source>
        <dbReference type="SAM" id="MobiDB-lite"/>
    </source>
</evidence>
<gene>
    <name evidence="3" type="ORF">AK812_SmicGene34037</name>
</gene>
<keyword evidence="4" id="KW-1185">Reference proteome</keyword>
<proteinExistence type="predicted"/>
<organism evidence="3 4">
    <name type="scientific">Symbiodinium microadriaticum</name>
    <name type="common">Dinoflagellate</name>
    <name type="synonym">Zooxanthella microadriatica</name>
    <dbReference type="NCBI Taxonomy" id="2951"/>
    <lineage>
        <taxon>Eukaryota</taxon>
        <taxon>Sar</taxon>
        <taxon>Alveolata</taxon>
        <taxon>Dinophyceae</taxon>
        <taxon>Suessiales</taxon>
        <taxon>Symbiodiniaceae</taxon>
        <taxon>Symbiodinium</taxon>
    </lineage>
</organism>
<feature type="coiled-coil region" evidence="1">
    <location>
        <begin position="119"/>
        <end position="191"/>
    </location>
</feature>